<dbReference type="SMART" id="SM01294">
    <property type="entry name" value="PKS_PP_betabranch"/>
    <property type="match status" value="1"/>
</dbReference>
<evidence type="ECO:0000259" key="7">
    <source>
        <dbReference type="PROSITE" id="PS50075"/>
    </source>
</evidence>
<dbReference type="Gene3D" id="3.30.300.30">
    <property type="match status" value="2"/>
</dbReference>
<feature type="compositionally biased region" description="Low complexity" evidence="6">
    <location>
        <begin position="1170"/>
        <end position="1179"/>
    </location>
</feature>
<evidence type="ECO:0000259" key="8">
    <source>
        <dbReference type="PROSITE" id="PS52004"/>
    </source>
</evidence>
<dbReference type="Pfam" id="PF00501">
    <property type="entry name" value="AMP-binding"/>
    <property type="match status" value="2"/>
</dbReference>
<evidence type="ECO:0000256" key="4">
    <source>
        <dbReference type="ARBA" id="ARBA00022679"/>
    </source>
</evidence>
<dbReference type="InterPro" id="IPR045851">
    <property type="entry name" value="AMP-bd_C_sf"/>
</dbReference>
<dbReference type="Pfam" id="PF16197">
    <property type="entry name" value="KAsynt_C_assoc"/>
    <property type="match status" value="1"/>
</dbReference>
<dbReference type="Gene3D" id="3.30.70.3290">
    <property type="match status" value="1"/>
</dbReference>
<dbReference type="InterPro" id="IPR016039">
    <property type="entry name" value="Thiolase-like"/>
</dbReference>
<feature type="compositionally biased region" description="Basic and acidic residues" evidence="6">
    <location>
        <begin position="1777"/>
        <end position="1788"/>
    </location>
</feature>
<dbReference type="NCBIfam" id="TIGR01733">
    <property type="entry name" value="AA-adenyl-dom"/>
    <property type="match status" value="1"/>
</dbReference>
<feature type="region of interest" description="Disordered" evidence="6">
    <location>
        <begin position="1905"/>
        <end position="1934"/>
    </location>
</feature>
<dbReference type="PANTHER" id="PTHR43775">
    <property type="entry name" value="FATTY ACID SYNTHASE"/>
    <property type="match status" value="1"/>
</dbReference>
<dbReference type="SUPFAM" id="SSF52151">
    <property type="entry name" value="FabD/lysophospholipase-like"/>
    <property type="match status" value="1"/>
</dbReference>
<dbReference type="PROSITE" id="PS50075">
    <property type="entry name" value="CARRIER"/>
    <property type="match status" value="3"/>
</dbReference>
<dbReference type="PROSITE" id="PS52004">
    <property type="entry name" value="KS3_2"/>
    <property type="match status" value="1"/>
</dbReference>
<dbReference type="Pfam" id="PF13193">
    <property type="entry name" value="AMP-binding_C"/>
    <property type="match status" value="1"/>
</dbReference>
<dbReference type="Proteomes" id="UP000236732">
    <property type="component" value="Unassembled WGS sequence"/>
</dbReference>
<feature type="compositionally biased region" description="Low complexity" evidence="6">
    <location>
        <begin position="1126"/>
        <end position="1146"/>
    </location>
</feature>
<dbReference type="GO" id="GO:0004312">
    <property type="term" value="F:fatty acid synthase activity"/>
    <property type="evidence" value="ECO:0007669"/>
    <property type="project" value="TreeGrafter"/>
</dbReference>
<dbReference type="InterPro" id="IPR001242">
    <property type="entry name" value="Condensation_dom"/>
</dbReference>
<dbReference type="InterPro" id="IPR001227">
    <property type="entry name" value="Ac_transferase_dom_sf"/>
</dbReference>
<comment type="cofactor">
    <cofactor evidence="1">
        <name>pantetheine 4'-phosphate</name>
        <dbReference type="ChEBI" id="CHEBI:47942"/>
    </cofactor>
</comment>
<dbReference type="InterPro" id="IPR014043">
    <property type="entry name" value="Acyl_transferase_dom"/>
</dbReference>
<dbReference type="InterPro" id="IPR057326">
    <property type="entry name" value="KR_dom"/>
</dbReference>
<feature type="domain" description="Carrier" evidence="7">
    <location>
        <begin position="3306"/>
        <end position="3381"/>
    </location>
</feature>
<dbReference type="SUPFAM" id="SSF53901">
    <property type="entry name" value="Thiolase-like"/>
    <property type="match status" value="1"/>
</dbReference>
<dbReference type="GO" id="GO:0006633">
    <property type="term" value="P:fatty acid biosynthetic process"/>
    <property type="evidence" value="ECO:0007669"/>
    <property type="project" value="InterPro"/>
</dbReference>
<dbReference type="InterPro" id="IPR042099">
    <property type="entry name" value="ANL_N_sf"/>
</dbReference>
<dbReference type="Gene3D" id="3.40.50.720">
    <property type="entry name" value="NAD(P)-binding Rossmann-like Domain"/>
    <property type="match status" value="2"/>
</dbReference>
<dbReference type="RefSeq" id="WP_103962209.1">
    <property type="nucleotide sequence ID" value="NZ_FNVT01000019.1"/>
</dbReference>
<dbReference type="InterPro" id="IPR006162">
    <property type="entry name" value="Ppantetheine_attach_site"/>
</dbReference>
<dbReference type="Pfam" id="PF00698">
    <property type="entry name" value="Acyl_transf_1"/>
    <property type="match status" value="1"/>
</dbReference>
<dbReference type="InterPro" id="IPR014030">
    <property type="entry name" value="Ketoacyl_synth_N"/>
</dbReference>
<dbReference type="Pfam" id="PF00668">
    <property type="entry name" value="Condensation"/>
    <property type="match status" value="3"/>
</dbReference>
<organism evidence="9 10">
    <name type="scientific">Nonomuraea solani</name>
    <dbReference type="NCBI Taxonomy" id="1144553"/>
    <lineage>
        <taxon>Bacteria</taxon>
        <taxon>Bacillati</taxon>
        <taxon>Actinomycetota</taxon>
        <taxon>Actinomycetes</taxon>
        <taxon>Streptosporangiales</taxon>
        <taxon>Streptosporangiaceae</taxon>
        <taxon>Nonomuraea</taxon>
    </lineage>
</organism>
<proteinExistence type="inferred from homology"/>
<dbReference type="Pfam" id="PF00550">
    <property type="entry name" value="PP-binding"/>
    <property type="match status" value="3"/>
</dbReference>
<dbReference type="InterPro" id="IPR020841">
    <property type="entry name" value="PKS_Beta-ketoAc_synthase_dom"/>
</dbReference>
<gene>
    <name evidence="9" type="ORF">SAMN05444920_1198</name>
</gene>
<dbReference type="InterPro" id="IPR010071">
    <property type="entry name" value="AA_adenyl_dom"/>
</dbReference>
<dbReference type="Pfam" id="PF02801">
    <property type="entry name" value="Ketoacyl-synt_C"/>
    <property type="match status" value="1"/>
</dbReference>
<dbReference type="Gene3D" id="3.40.366.10">
    <property type="entry name" value="Malonyl-Coenzyme A Acyl Carrier Protein, domain 2"/>
    <property type="match status" value="1"/>
</dbReference>
<dbReference type="InterPro" id="IPR013968">
    <property type="entry name" value="PKS_KR"/>
</dbReference>
<keyword evidence="10" id="KW-1185">Reference proteome</keyword>
<dbReference type="SUPFAM" id="SSF47336">
    <property type="entry name" value="ACP-like"/>
    <property type="match status" value="3"/>
</dbReference>
<dbReference type="GO" id="GO:0031177">
    <property type="term" value="F:phosphopantetheine binding"/>
    <property type="evidence" value="ECO:0007669"/>
    <property type="project" value="InterPro"/>
</dbReference>
<dbReference type="SMART" id="SM00823">
    <property type="entry name" value="PKS_PP"/>
    <property type="match status" value="3"/>
</dbReference>
<evidence type="ECO:0000313" key="10">
    <source>
        <dbReference type="Proteomes" id="UP000236732"/>
    </source>
</evidence>
<comment type="similarity">
    <text evidence="5">In the C-terminal section; belongs to the NRP synthetase family.</text>
</comment>
<keyword evidence="2" id="KW-0596">Phosphopantetheine</keyword>
<dbReference type="InterPro" id="IPR032821">
    <property type="entry name" value="PKS_assoc"/>
</dbReference>
<dbReference type="Gene3D" id="3.30.559.10">
    <property type="entry name" value="Chloramphenicol acetyltransferase-like domain"/>
    <property type="match status" value="2"/>
</dbReference>
<protein>
    <submittedName>
        <fullName evidence="9">Amino acid adenylation domain-containing protein</fullName>
    </submittedName>
</protein>
<dbReference type="SMART" id="SM00822">
    <property type="entry name" value="PKS_KR"/>
    <property type="match status" value="1"/>
</dbReference>
<dbReference type="CDD" id="cd00833">
    <property type="entry name" value="PKS"/>
    <property type="match status" value="1"/>
</dbReference>
<dbReference type="InterPro" id="IPR014031">
    <property type="entry name" value="Ketoacyl_synth_C"/>
</dbReference>
<dbReference type="Gene3D" id="1.10.1200.10">
    <property type="entry name" value="ACP-like"/>
    <property type="match status" value="3"/>
</dbReference>
<evidence type="ECO:0000313" key="9">
    <source>
        <dbReference type="EMBL" id="SEH01078.1"/>
    </source>
</evidence>
<dbReference type="InterPro" id="IPR050091">
    <property type="entry name" value="PKS_NRPS_Biosynth_Enz"/>
</dbReference>
<dbReference type="SMART" id="SM00825">
    <property type="entry name" value="PKS_KS"/>
    <property type="match status" value="1"/>
</dbReference>
<feature type="region of interest" description="Disordered" evidence="6">
    <location>
        <begin position="1765"/>
        <end position="1808"/>
    </location>
</feature>
<evidence type="ECO:0000256" key="6">
    <source>
        <dbReference type="SAM" id="MobiDB-lite"/>
    </source>
</evidence>
<accession>A0A1H6ET87</accession>
<dbReference type="Pfam" id="PF22621">
    <property type="entry name" value="CurL-like_PKS_C"/>
    <property type="match status" value="1"/>
</dbReference>
<dbReference type="CDD" id="cd05930">
    <property type="entry name" value="A_NRPS"/>
    <property type="match status" value="1"/>
</dbReference>
<dbReference type="PROSITE" id="PS00012">
    <property type="entry name" value="PHOSPHOPANTETHEINE"/>
    <property type="match status" value="2"/>
</dbReference>
<feature type="compositionally biased region" description="Pro residues" evidence="6">
    <location>
        <begin position="1147"/>
        <end position="1169"/>
    </location>
</feature>
<dbReference type="SUPFAM" id="SSF55048">
    <property type="entry name" value="Probable ACP-binding domain of malonyl-CoA ACP transacylase"/>
    <property type="match status" value="1"/>
</dbReference>
<dbReference type="PANTHER" id="PTHR43775:SF37">
    <property type="entry name" value="SI:DKEY-61P9.11"/>
    <property type="match status" value="1"/>
</dbReference>
<dbReference type="InterPro" id="IPR018201">
    <property type="entry name" value="Ketoacyl_synth_AS"/>
</dbReference>
<sequence length="4145" mass="435318">MSGLGEATVLPDVLLGAASRAPDQAIVHVRGDGGERTVTFRELRDESLRVAGGLLDAGLAPGTAVLLLADAGDDFQPLFWGLLAAGLVPVPLAPDVRRIRPVWEFLDRPPVAVDAATAPLLSALGDGVRPLHLDVLRDGRPPAVLPVRAPDDVAFLQFSSGSTGAPKGVELTHAAVLANLEQIRVATAIGPDDVAASWMPYFHDMGLIGTHLVPLAARIKQVKLSPLSFAKRPALWLEAVARHRATLLSAANFALALVERRIPLDTLASLDLTSVRMILVGAEPISPAVWRAFVRRMRPTGLAAQAPQPVYGLAEATLAVTIPPLGEVAEPLVLDRAALGRGQAAYTEPGPHAVELMPVGRPVPGCEVRIVDATGARLGDRRVGHIEVRGPQLARGYHRSPAETGAAFRDGWLRTGDLGFLFEGRLCVAGRHKDVVFVNGATYHASDLEEVAAGTPGQARGPVAVVGSADPVSGGERVVVFVTTRRSDPDVLREVAVRVGAALGHDDVRVLALPARAFPRTTSGKLRRALMRERFEAGAYAEFETHRAVAVDRTVPASSEPVQHAEQASSEPVQHTETTSGEPVQPAEATSSEPTQRAEQASGEPVPVRDAGSDGLSVPRSRREVESAVLGIWAQVLGLPVTRIGLDDRFSALGGSSLKAMQVLAAVEDLFGVSLRPSDVRDHDTVAALAGHVLAADDQADIPEHPGGPDGPMIVVTGTACRFPGADTPEEFWRRLAEGHDAVTGVPAGRWADPADAEGRWGAFLDDPAAFDAEYFGIGEEEATATDPQARLFLELAHEALERAGYAGPRRRGRRVGVFAAAGESGYRRLLEEAELPASALVGNLGNLLAARVAHCLDLTGPALVVDTACSSALVALHLARRSLQQGECDVAVVGGVHLNLTPDGYAALEKTQALSPTGRCHTFGAAADGFVPGEGGAAIVLTRLDDAERAGDPILAVLRGTAVNNDGRSLSLMAPNPLTQREVITQAYREAGIDPGSVSYVEAHGTGTPIGDPIELASLAHAFPPRADGRPRLLGSVKTNLGHLLNSAGMPGLVKVLLALRHRQLPPSLHHTPLAPKADLGESGFAVVSELREWDTPGPLVAGINAFGFGGTNTHAILTEPPTRRPTSPSASAGPRSSSASGTTGPQPPPTPTATSPQPPHTPAPARPRPISAPTATSPQPPPASTTAGPRPPHTPAPARPRPPHTPASAGPRAAASVGPWLLTLSARSAQGLRAAMADLARHLREHPELDEGDVCAAVAAARDEGPHRLAVVSDGDLAARLEEGPAGRQPGSRPRLVLLLPGQGAQRPGQARALHADAPVFRDVLDEASDLVGEIAGRSLSAWCLDPGVSPADLARTDVAQPLLVAYGVAVARQLRAWGIVPDAVAGHSVGEIAAACVAGRLTLGDAVRFAAERGRLMNDLCVPGAMAAVRAGEDVVAELVAGSEGALSVAAINAPAQTVIAGTPQAVDRAVRELTARGIAARRLEVSRAFHSPLMDPALDPLAEAAASLTPRSSVTPLMSTVTAEWQPALTPEYLREHAARPVRFGAAVERLLDDGYDTFLELGPTPTLGGSVRAIAAAHGRTPVVLASRDGDGVRGLLETAGRLWEHGVSLDRTVLDAGRARVAVPTYPFQRRRYWPAAAPRRLLHRFVWDDAPLTVGPEPRTVLLAGPDCPLSRALADRLKGRGATVNRAEDPHADQAPRPDVVVLFGGPPTDPDSVAELDAAHLAMVRDLHDLLPRLANDRSRMLVVTEDVHVTGVATNDVHTSGHTPAVPKDRHATTEHTHPAGAAPKDGRASGISTEDARTTEHVDIAGEVVERPRPVQAVLIGLASALPDELPGVVAQCIDLSSSDDLATRLSALDRELASREGSTTVAWRAGRRLGRTPEPVVTTTTEPAVTTKPVVTTTTEPAATTEPAVTTTTEPAVTTTPTELPADGVYLITGGAGGVGSALARDLADRGRPTLVLIGRSPQPPVELLSDLRSRGAVAQYRVADVSCEADVDAVLADLPHLDGVFHAAGVVRPGTLRAKSPEEVAGNLAAKTRGTHLLARGLLRYDLRPVICVAFSSVASVLPGLAGALGDYAAANAFLDAFAAAERAAGRPWLALNFAAITGTGLAAGLPAGRTGSGLPAGGGTEADQAESMPAGGTGTRPASGWSVGGAGAPGLKPLSAADALRALHDACGVDALGVGTRGVDAAQLLVADLEAGSRPRAVLGAEAPAPVTPHAKVEEASDGPELLRRLVAEALRCAPDDIGDDEPLLGLGLDSLTAVDLVKRLERRLNRSLPITLFFEHRTLRELSVYLQDGPRRDDQDDRPFPLTPVQLAFRTQSRLYPDIAAYGYVRQSIDGPLDAELLGRALKRLADRHPMLRLRVRSDDTAVSVPSGEGVVPDWYEVRPGICANGEELAALETALCNRVFDLTTEAPVRALLVRTGTGTAHLIVVVHHAAADGFSLNLLGAELWTVYTALARGRTPALPSLETTFSAYAAQAQAERSSPAFRDDLAYWRDTLALGGDPLALPYDGDPRGLPGPPLLTHQVSTGPELSAALRDLAAAHGVSLFQLLLAAYLRCLSRWSGGRRDVAVNVARARRDIRLPGVERIVGPLADTLPVMARVEPGESVSALAARLRDTWAAGERHGRPTSLDLARLLPANGAGPRTVSPASFSFARFPVAIDPGCPVEVRPVAAGTASAATRLSLLGWEADGELHFSWNFPSRLFDRATIEELARQHLAELAESTFVPRRTEIHAEPRAGVVARLLARFQAAPGAIAVDTGAGTMTYAELDRVAAALAARLRAAGVVPGDLVGLITEPGADTVAGVVGILRAGAGWVPLDAAHPSARLAGQLARTGARTLVCHDATRAPATTLAQAVSATLVTVDDRLPEGIADVPRAGPGTGGGLPGDVAKALPADWETDGRLSGGIAEASPTGPETLGVIGATAVGPEAVAYVIFTSGSTGRPKGVPITYQAMENYLDWALATFGYRPGDRLAQTASPCFDASVRQLLAPLLAGATVVTLPRHLVRDPEALLERVEQGRITVWSSVPGLWSRLLEAAETRVRNGGSLPDLSALRWIHVGGEALPAAHVRRWYDLFGPGQRIANLYGPTEATINATCHVIDARPADDVRTLPIGRPLTGTRVEVVAPDGRRCAPGEPGELLISGVGLTPGYLGEPELTAAAFTERDGRRWYRSGDRVVRTPAGELEFLGRVDDQVKVRGHRVEPGEIEAALQTHPAVARAAVVPHGDRLAAFVECRAGAPVPEATALRAYLAGMLPAYLVPSRLHVVDALPLTGTGKIDRGDLTPAPVEATPKTPTEVLLARIWSELLDVPSIGREDDFFALGGDSILILEVFARLREKLPNVPRPTAVYTHGTLKALATAVDETPGATPVDTPHGKDGPFPLTPSQRGFLLAEAIAPEAPSTWLACVRIHGRLDQDRFQRAVDTCVVRHPMLRTVFPAGARPAVQQELPPAIRLPVSFETLPDPELLPSKVAEERARRFESWAWPLLRLRLITLTPDEHVLIVHAHHLIGDGYSAALLGRELLTAYDRGDAAEPPPLRSTFRDHVALLERTTTPARPAAPYQRPVLGGKGPYRSAGFTLQAHQVTALRRMAREAGTTLFAPILTAYYRTLAAVTGQDDLILGLAVTGRDHAPPDAHRVFGPFAAAVPLRPARPPGAGRAFTDDLRRVAAEVVSARTDGLRQGTEPPAQFFFTFLDFSALGPLKGESLSMEWDDLDSDLAPTGTDTFLAARPAGDGELRLVLRASVFTEADFGAFVRALRKELATDPLDAALIGYLPAPGQLTALAGLEPGTWSREQVRALLFPDGRPRLVEEISTPLGRSGFVCLPLFADELPGVPDLAGRAAGAVEYAASLGARCVSLAGMIPSLTGYGYDVLRETTAAVTTGHAATAVSVVKTVHAALERSGRTLDELTVAVAGLGSIGRACLELLLTLAESPPARLLLCDVAGSAPRLAELAKDLVDRGLAGAVEVHEPGPALYEATLLITAISGDDTLLDVDRLHPGTIVVDDSFPHCFDPVKALARMEERRDVLIVGGGLLAVSDVERRIADGLPPAAYAAQSWIPGTIASCRLESLLRAARPGLPLVHGLVGVSPALAYWRAMEEAGVGAGPLHLLGHEVKPPPARPATGRAR</sequence>
<dbReference type="SUPFAM" id="SSF52777">
    <property type="entry name" value="CoA-dependent acyltransferases"/>
    <property type="match status" value="4"/>
</dbReference>
<dbReference type="InterPro" id="IPR016035">
    <property type="entry name" value="Acyl_Trfase/lysoPLipase"/>
</dbReference>
<dbReference type="InterPro" id="IPR036291">
    <property type="entry name" value="NAD(P)-bd_dom_sf"/>
</dbReference>
<evidence type="ECO:0000256" key="2">
    <source>
        <dbReference type="ARBA" id="ARBA00022450"/>
    </source>
</evidence>
<feature type="domain" description="Ketosynthase family 3 (KS3)" evidence="8">
    <location>
        <begin position="711"/>
        <end position="1121"/>
    </location>
</feature>
<feature type="compositionally biased region" description="Pro residues" evidence="6">
    <location>
        <begin position="1180"/>
        <end position="1207"/>
    </location>
</feature>
<dbReference type="InterPro" id="IPR025110">
    <property type="entry name" value="AMP-bd_C"/>
</dbReference>
<dbReference type="Pfam" id="PF00109">
    <property type="entry name" value="ketoacyl-synt"/>
    <property type="match status" value="1"/>
</dbReference>
<dbReference type="GO" id="GO:0004315">
    <property type="term" value="F:3-oxoacyl-[acyl-carrier-protein] synthase activity"/>
    <property type="evidence" value="ECO:0007669"/>
    <property type="project" value="InterPro"/>
</dbReference>
<feature type="region of interest" description="Disordered" evidence="6">
    <location>
        <begin position="556"/>
        <end position="620"/>
    </location>
</feature>
<dbReference type="SUPFAM" id="SSF51735">
    <property type="entry name" value="NAD(P)-binding Rossmann-fold domains"/>
    <property type="match status" value="2"/>
</dbReference>
<dbReference type="InterPro" id="IPR023213">
    <property type="entry name" value="CAT-like_dom_sf"/>
</dbReference>
<dbReference type="InterPro" id="IPR020806">
    <property type="entry name" value="PKS_PP-bd"/>
</dbReference>
<evidence type="ECO:0000256" key="5">
    <source>
        <dbReference type="ARBA" id="ARBA00029443"/>
    </source>
</evidence>
<dbReference type="SMART" id="SM00827">
    <property type="entry name" value="PKS_AT"/>
    <property type="match status" value="1"/>
</dbReference>
<reference evidence="9 10" key="1">
    <citation type="submission" date="2016-10" db="EMBL/GenBank/DDBJ databases">
        <authorList>
            <person name="de Groot N.N."/>
        </authorList>
    </citation>
    <scope>NUCLEOTIDE SEQUENCE [LARGE SCALE GENOMIC DNA]</scope>
    <source>
        <strain evidence="9 10">CGMCC 4.7037</strain>
    </source>
</reference>
<dbReference type="Gene3D" id="3.30.559.30">
    <property type="entry name" value="Nonribosomal peptide synthetase, condensation domain"/>
    <property type="match status" value="2"/>
</dbReference>
<dbReference type="InterPro" id="IPR009081">
    <property type="entry name" value="PP-bd_ACP"/>
</dbReference>
<dbReference type="EMBL" id="FNVT01000019">
    <property type="protein sequence ID" value="SEH01078.1"/>
    <property type="molecule type" value="Genomic_DNA"/>
</dbReference>
<dbReference type="Gene3D" id="3.40.47.10">
    <property type="match status" value="1"/>
</dbReference>
<feature type="domain" description="Carrier" evidence="7">
    <location>
        <begin position="2235"/>
        <end position="2309"/>
    </location>
</feature>
<feature type="region of interest" description="Disordered" evidence="6">
    <location>
        <begin position="2130"/>
        <end position="2157"/>
    </location>
</feature>
<dbReference type="InterPro" id="IPR020845">
    <property type="entry name" value="AMP-binding_CS"/>
</dbReference>
<dbReference type="InterPro" id="IPR016036">
    <property type="entry name" value="Malonyl_transacylase_ACP-bd"/>
</dbReference>
<dbReference type="PROSITE" id="PS00606">
    <property type="entry name" value="KS3_1"/>
    <property type="match status" value="1"/>
</dbReference>
<feature type="domain" description="Carrier" evidence="7">
    <location>
        <begin position="620"/>
        <end position="697"/>
    </location>
</feature>
<dbReference type="PROSITE" id="PS00455">
    <property type="entry name" value="AMP_BINDING"/>
    <property type="match status" value="2"/>
</dbReference>
<evidence type="ECO:0000256" key="1">
    <source>
        <dbReference type="ARBA" id="ARBA00001957"/>
    </source>
</evidence>
<keyword evidence="4" id="KW-0808">Transferase</keyword>
<dbReference type="Pfam" id="PF08659">
    <property type="entry name" value="KR"/>
    <property type="match status" value="1"/>
</dbReference>
<feature type="compositionally biased region" description="Polar residues" evidence="6">
    <location>
        <begin position="556"/>
        <end position="599"/>
    </location>
</feature>
<dbReference type="OrthoDB" id="4537517at2"/>
<dbReference type="Gene3D" id="3.40.50.12780">
    <property type="entry name" value="N-terminal domain of ligase-like"/>
    <property type="match status" value="2"/>
</dbReference>
<name>A0A1H6ET87_9ACTN</name>
<dbReference type="InterPro" id="IPR036736">
    <property type="entry name" value="ACP-like_sf"/>
</dbReference>
<feature type="region of interest" description="Disordered" evidence="6">
    <location>
        <begin position="1116"/>
        <end position="1216"/>
    </location>
</feature>
<evidence type="ECO:0000256" key="3">
    <source>
        <dbReference type="ARBA" id="ARBA00022553"/>
    </source>
</evidence>
<dbReference type="InterPro" id="IPR000873">
    <property type="entry name" value="AMP-dep_synth/lig_dom"/>
</dbReference>
<dbReference type="SUPFAM" id="SSF56801">
    <property type="entry name" value="Acetyl-CoA synthetase-like"/>
    <property type="match status" value="2"/>
</dbReference>
<keyword evidence="3" id="KW-0597">Phosphoprotein</keyword>